<feature type="non-terminal residue" evidence="2">
    <location>
        <position position="340"/>
    </location>
</feature>
<comment type="caution">
    <text evidence="2">The sequence shown here is derived from an EMBL/GenBank/DDBJ whole genome shotgun (WGS) entry which is preliminary data.</text>
</comment>
<dbReference type="AlphaFoldDB" id="A0A7J6UNF1"/>
<dbReference type="Proteomes" id="UP000553632">
    <property type="component" value="Unassembled WGS sequence"/>
</dbReference>
<reference evidence="2 3" key="1">
    <citation type="submission" date="2020-04" db="EMBL/GenBank/DDBJ databases">
        <title>Perkinsus olseni comparative genomics.</title>
        <authorList>
            <person name="Bogema D.R."/>
        </authorList>
    </citation>
    <scope>NUCLEOTIDE SEQUENCE [LARGE SCALE GENOMIC DNA]</scope>
    <source>
        <strain evidence="2 3">ATCC PRA-207</strain>
    </source>
</reference>
<sequence length="340" mass="36937">NAEATGDQRVARDVALMRVKGELRTVADLASGKRVPPAKPDQTPLGRLVYVGAAILLDPGVYRSLRIPCDQAETQESTETRERLDGESVQGRIPSAAAGISGKGKGKGEGKGGRLGPGNCRYPKEACSYLAKGICFFPATRHGKAEETIERDIDKGGPRPAGLPTPEQWDPSAYNFEMAADPETTRLLSDCVFEAARSWACKPEVSKFLQSFQGADEKNHAGATRQQSEKEKTPDWREIPDDLRFKSPTALQHDIQGAYRLLDTGQTDIVGLSLAVWAIQLLSGVLQVRGTAALAVPAAKREDIREVIESIQVSGWVDREVLKHKPWLPALYALAATVDK</sequence>
<feature type="region of interest" description="Disordered" evidence="1">
    <location>
        <begin position="71"/>
        <end position="116"/>
    </location>
</feature>
<dbReference type="EMBL" id="JABANO010000936">
    <property type="protein sequence ID" value="KAF4758830.1"/>
    <property type="molecule type" value="Genomic_DNA"/>
</dbReference>
<proteinExistence type="predicted"/>
<evidence type="ECO:0000313" key="2">
    <source>
        <dbReference type="EMBL" id="KAF4758830.1"/>
    </source>
</evidence>
<accession>A0A7J6UNF1</accession>
<protein>
    <submittedName>
        <fullName evidence="2">Uncharacterized protein</fullName>
    </submittedName>
</protein>
<evidence type="ECO:0000256" key="1">
    <source>
        <dbReference type="SAM" id="MobiDB-lite"/>
    </source>
</evidence>
<keyword evidence="3" id="KW-1185">Reference proteome</keyword>
<name>A0A7J6UNF1_PEROL</name>
<evidence type="ECO:0000313" key="3">
    <source>
        <dbReference type="Proteomes" id="UP000553632"/>
    </source>
</evidence>
<feature type="non-terminal residue" evidence="2">
    <location>
        <position position="1"/>
    </location>
</feature>
<organism evidence="2 3">
    <name type="scientific">Perkinsus olseni</name>
    <name type="common">Perkinsus atlanticus</name>
    <dbReference type="NCBI Taxonomy" id="32597"/>
    <lineage>
        <taxon>Eukaryota</taxon>
        <taxon>Sar</taxon>
        <taxon>Alveolata</taxon>
        <taxon>Perkinsozoa</taxon>
        <taxon>Perkinsea</taxon>
        <taxon>Perkinsida</taxon>
        <taxon>Perkinsidae</taxon>
        <taxon>Perkinsus</taxon>
    </lineage>
</organism>
<gene>
    <name evidence="2" type="ORF">FOZ63_031275</name>
</gene>
<feature type="region of interest" description="Disordered" evidence="1">
    <location>
        <begin position="152"/>
        <end position="171"/>
    </location>
</feature>